<keyword evidence="12" id="KW-1185">Reference proteome</keyword>
<keyword evidence="6" id="KW-0547">Nucleotide-binding</keyword>
<dbReference type="EC" id="2.7.1.86" evidence="11"/>
<dbReference type="FunFam" id="2.60.200.30:FF:000015">
    <property type="entry name" value="NAD(H) kinase 3"/>
    <property type="match status" value="1"/>
</dbReference>
<dbReference type="InterPro" id="IPR016064">
    <property type="entry name" value="NAD/diacylglycerol_kinase_sf"/>
</dbReference>
<evidence type="ECO:0000256" key="3">
    <source>
        <dbReference type="ARBA" id="ARBA00011738"/>
    </source>
</evidence>
<dbReference type="GeneID" id="111012854"/>
<dbReference type="InterPro" id="IPR002504">
    <property type="entry name" value="NADK"/>
</dbReference>
<comment type="subunit">
    <text evidence="3">Homodimer.</text>
</comment>
<dbReference type="Proteomes" id="UP000504603">
    <property type="component" value="Unplaced"/>
</dbReference>
<dbReference type="GO" id="GO:0005737">
    <property type="term" value="C:cytoplasm"/>
    <property type="evidence" value="ECO:0007669"/>
    <property type="project" value="UniProtKB-SubCell"/>
</dbReference>
<dbReference type="KEGG" id="mcha:111012854"/>
<reference evidence="13" key="1">
    <citation type="submission" date="2025-08" db="UniProtKB">
        <authorList>
            <consortium name="RefSeq"/>
        </authorList>
    </citation>
    <scope>IDENTIFICATION</scope>
    <source>
        <strain evidence="13">OHB3-1</strain>
    </source>
</reference>
<keyword evidence="9" id="KW-0521">NADP</keyword>
<proteinExistence type="inferred from homology"/>
<keyword evidence="7 13" id="KW-0418">Kinase</keyword>
<evidence type="ECO:0000256" key="2">
    <source>
        <dbReference type="ARBA" id="ARBA00010995"/>
    </source>
</evidence>
<dbReference type="FunFam" id="3.40.50.10330:FF:000027">
    <property type="entry name" value="NADH kinase"/>
    <property type="match status" value="1"/>
</dbReference>
<dbReference type="InterPro" id="IPR017437">
    <property type="entry name" value="ATP-NAD_kinase_PpnK-typ_C"/>
</dbReference>
<comment type="similarity">
    <text evidence="2">Belongs to the NAD kinase family.</text>
</comment>
<evidence type="ECO:0000256" key="10">
    <source>
        <dbReference type="ARBA" id="ARBA00023027"/>
    </source>
</evidence>
<name>A0A6J1CP00_MOMCH</name>
<sequence length="351" mass="38653">MLCVRPVSQLSPPTSNPNFRGQTKMAIRRLLLLLKPFDANPVLHSDGFTRFTSPQVLRHLENRNEVHREAINLCKDILQQKPVDWEPVLRNDLSEPIRDVDLVVTVGGDGTLLQASHFLDESIPVIGVNSDPTQVDEVEEFSNEFDASRSTGHLCAATVKNFEQVLDSILSGVAGPSKLSRISISVNSELLTSYPLNDILIAHPCPASVSRFSFKIGNEQSSSPLLNCRSSGLRISTAAGSTAAMLSAGGFPMPILSQDLQYMVREPINPGNLFTFMHGTVSPNQSIEMAWLCKEGVIYIDGSHVFHPIQYGDIVEISSKAPSLEVFLPTRMLYAAEETSKDMHIQTRSRI</sequence>
<evidence type="ECO:0000256" key="1">
    <source>
        <dbReference type="ARBA" id="ARBA00004496"/>
    </source>
</evidence>
<dbReference type="Pfam" id="PF01513">
    <property type="entry name" value="NAD_kinase"/>
    <property type="match status" value="1"/>
</dbReference>
<dbReference type="GO" id="GO:0005524">
    <property type="term" value="F:ATP binding"/>
    <property type="evidence" value="ECO:0007669"/>
    <property type="project" value="UniProtKB-KW"/>
</dbReference>
<dbReference type="InterPro" id="IPR017438">
    <property type="entry name" value="ATP-NAD_kinase_N"/>
</dbReference>
<keyword evidence="10" id="KW-0520">NAD</keyword>
<keyword evidence="4" id="KW-0963">Cytoplasm</keyword>
<evidence type="ECO:0000256" key="5">
    <source>
        <dbReference type="ARBA" id="ARBA00022679"/>
    </source>
</evidence>
<keyword evidence="5" id="KW-0808">Transferase</keyword>
<dbReference type="GO" id="GO:0042736">
    <property type="term" value="F:NADH kinase activity"/>
    <property type="evidence" value="ECO:0007669"/>
    <property type="project" value="UniProtKB-EC"/>
</dbReference>
<dbReference type="SUPFAM" id="SSF111331">
    <property type="entry name" value="NAD kinase/diacylglycerol kinase-like"/>
    <property type="match status" value="1"/>
</dbReference>
<dbReference type="RefSeq" id="XP_022142832.1">
    <property type="nucleotide sequence ID" value="XM_022287140.1"/>
</dbReference>
<dbReference type="PANTHER" id="PTHR20275:SF28">
    <property type="entry name" value="NADH KINASE"/>
    <property type="match status" value="1"/>
</dbReference>
<keyword evidence="8" id="KW-0067">ATP-binding</keyword>
<evidence type="ECO:0000256" key="7">
    <source>
        <dbReference type="ARBA" id="ARBA00022777"/>
    </source>
</evidence>
<accession>A0A6J1CP00</accession>
<comment type="subcellular location">
    <subcellularLocation>
        <location evidence="1">Cytoplasm</location>
    </subcellularLocation>
</comment>
<dbReference type="Gene3D" id="3.40.50.10330">
    <property type="entry name" value="Probable inorganic polyphosphate/atp-NAD kinase, domain 1"/>
    <property type="match status" value="1"/>
</dbReference>
<protein>
    <recommendedName>
        <fullName evidence="11">NADH kinase</fullName>
        <ecNumber evidence="11">2.7.1.86</ecNumber>
    </recommendedName>
</protein>
<dbReference type="GO" id="GO:0019674">
    <property type="term" value="P:NAD+ metabolic process"/>
    <property type="evidence" value="ECO:0007669"/>
    <property type="project" value="InterPro"/>
</dbReference>
<evidence type="ECO:0000313" key="13">
    <source>
        <dbReference type="RefSeq" id="XP_022142832.1"/>
    </source>
</evidence>
<dbReference type="AlphaFoldDB" id="A0A6J1CP00"/>
<dbReference type="Gene3D" id="2.60.200.30">
    <property type="entry name" value="Probable inorganic polyphosphate/atp-NAD kinase, domain 2"/>
    <property type="match status" value="1"/>
</dbReference>
<evidence type="ECO:0000256" key="8">
    <source>
        <dbReference type="ARBA" id="ARBA00022840"/>
    </source>
</evidence>
<gene>
    <name evidence="13" type="primary">LOC111012854</name>
</gene>
<evidence type="ECO:0000256" key="9">
    <source>
        <dbReference type="ARBA" id="ARBA00022857"/>
    </source>
</evidence>
<dbReference type="GO" id="GO:0006741">
    <property type="term" value="P:NADP+ biosynthetic process"/>
    <property type="evidence" value="ECO:0007669"/>
    <property type="project" value="InterPro"/>
</dbReference>
<evidence type="ECO:0000256" key="6">
    <source>
        <dbReference type="ARBA" id="ARBA00022741"/>
    </source>
</evidence>
<evidence type="ECO:0000256" key="11">
    <source>
        <dbReference type="ARBA" id="ARBA00066398"/>
    </source>
</evidence>
<dbReference type="OrthoDB" id="185618at2759"/>
<dbReference type="GO" id="GO:0003951">
    <property type="term" value="F:NAD+ kinase activity"/>
    <property type="evidence" value="ECO:0007669"/>
    <property type="project" value="InterPro"/>
</dbReference>
<dbReference type="PANTHER" id="PTHR20275">
    <property type="entry name" value="NAD KINASE"/>
    <property type="match status" value="1"/>
</dbReference>
<evidence type="ECO:0000313" key="12">
    <source>
        <dbReference type="Proteomes" id="UP000504603"/>
    </source>
</evidence>
<evidence type="ECO:0000256" key="4">
    <source>
        <dbReference type="ARBA" id="ARBA00022490"/>
    </source>
</evidence>
<organism evidence="12 13">
    <name type="scientific">Momordica charantia</name>
    <name type="common">Bitter gourd</name>
    <name type="synonym">Balsam pear</name>
    <dbReference type="NCBI Taxonomy" id="3673"/>
    <lineage>
        <taxon>Eukaryota</taxon>
        <taxon>Viridiplantae</taxon>
        <taxon>Streptophyta</taxon>
        <taxon>Embryophyta</taxon>
        <taxon>Tracheophyta</taxon>
        <taxon>Spermatophyta</taxon>
        <taxon>Magnoliopsida</taxon>
        <taxon>eudicotyledons</taxon>
        <taxon>Gunneridae</taxon>
        <taxon>Pentapetalae</taxon>
        <taxon>rosids</taxon>
        <taxon>fabids</taxon>
        <taxon>Cucurbitales</taxon>
        <taxon>Cucurbitaceae</taxon>
        <taxon>Momordiceae</taxon>
        <taxon>Momordica</taxon>
    </lineage>
</organism>